<feature type="repeat" description="WD" evidence="3">
    <location>
        <begin position="725"/>
        <end position="766"/>
    </location>
</feature>
<feature type="repeat" description="WD" evidence="3">
    <location>
        <begin position="811"/>
        <end position="840"/>
    </location>
</feature>
<dbReference type="AlphaFoldDB" id="A0A0C9Z2B8"/>
<evidence type="ECO:0000256" key="3">
    <source>
        <dbReference type="PROSITE-ProRule" id="PRU00221"/>
    </source>
</evidence>
<feature type="repeat" description="WD" evidence="3">
    <location>
        <begin position="838"/>
        <end position="872"/>
    </location>
</feature>
<name>A0A0C9Z2B8_9AGAM</name>
<dbReference type="InterPro" id="IPR036322">
    <property type="entry name" value="WD40_repeat_dom_sf"/>
</dbReference>
<dbReference type="Gene3D" id="2.130.10.10">
    <property type="entry name" value="YVTN repeat-like/Quinoprotein amine dehydrogenase"/>
    <property type="match status" value="4"/>
</dbReference>
<dbReference type="Pfam" id="PF24883">
    <property type="entry name" value="NPHP3_N"/>
    <property type="match status" value="1"/>
</dbReference>
<dbReference type="Pfam" id="PF00400">
    <property type="entry name" value="WD40"/>
    <property type="match status" value="7"/>
</dbReference>
<evidence type="ECO:0000313" key="6">
    <source>
        <dbReference type="Proteomes" id="UP000054018"/>
    </source>
</evidence>
<dbReference type="Gene3D" id="3.40.50.300">
    <property type="entry name" value="P-loop containing nucleotide triphosphate hydrolases"/>
    <property type="match status" value="1"/>
</dbReference>
<reference evidence="5 6" key="1">
    <citation type="submission" date="2014-04" db="EMBL/GenBank/DDBJ databases">
        <authorList>
            <consortium name="DOE Joint Genome Institute"/>
            <person name="Kuo A."/>
            <person name="Kohler A."/>
            <person name="Costa M.D."/>
            <person name="Nagy L.G."/>
            <person name="Floudas D."/>
            <person name="Copeland A."/>
            <person name="Barry K.W."/>
            <person name="Cichocki N."/>
            <person name="Veneault-Fourrey C."/>
            <person name="LaButti K."/>
            <person name="Lindquist E.A."/>
            <person name="Lipzen A."/>
            <person name="Lundell T."/>
            <person name="Morin E."/>
            <person name="Murat C."/>
            <person name="Sun H."/>
            <person name="Tunlid A."/>
            <person name="Henrissat B."/>
            <person name="Grigoriev I.V."/>
            <person name="Hibbett D.S."/>
            <person name="Martin F."/>
            <person name="Nordberg H.P."/>
            <person name="Cantor M.N."/>
            <person name="Hua S.X."/>
        </authorList>
    </citation>
    <scope>NUCLEOTIDE SEQUENCE [LARGE SCALE GENOMIC DNA]</scope>
    <source>
        <strain evidence="5 6">441</strain>
    </source>
</reference>
<keyword evidence="1 3" id="KW-0853">WD repeat</keyword>
<dbReference type="STRING" id="765257.A0A0C9Z2B8"/>
<dbReference type="Proteomes" id="UP000054018">
    <property type="component" value="Unassembled WGS sequence"/>
</dbReference>
<dbReference type="PROSITE" id="PS50294">
    <property type="entry name" value="WD_REPEATS_REGION"/>
    <property type="match status" value="7"/>
</dbReference>
<dbReference type="CDD" id="cd00200">
    <property type="entry name" value="WD40"/>
    <property type="match status" value="1"/>
</dbReference>
<dbReference type="InterPro" id="IPR053299">
    <property type="entry name" value="ASTRA_WD_repeat"/>
</dbReference>
<sequence>MHHVVEQVDLIRGDLSLEGTAYAGGAGVIKTKKCLDGTRIETLAEIVGWIQNTDENAPRILWLHGQAGRGKSAIAHTLALWLKDAGGFGSCFCFSRERQAEHREEKIFTTIARDLADHDPAFRRALADVLAKDHSLKTTSDVTEQWEKLILEPMLKVSSTMIGNMVVVVDALDESGPVGSRTHILSVLASRANNLPRNIRIFITSRPLPDIQHSLGSAPHVKATCLDDVSTESTEHDILLYVSEKLGHLPDIGDTEVRKISQKADSLFEWARLACDYIKPNTASGATVKERYDEVVSLQSEGGRSLLDVTYMAILETAVPKSGKGLERYCSVMHQVLITFEPLPMAALNGMRKCLPNKHDHYDVFVILEFMSPVLGGILDYTSPVRPLHASFYDFLTDHSRSGIYFIDTSCPGDLAVSTLQILHDELRFNICGLESSYLSNAEVADLSDRIAKNILPHLSYSCQFWSQHLEKTIFNVPLAQLVKDFVGSEKFLFWLEAMSLLSRIGNAATALISAAKWLLNQGDFKDTLELVEDGVRFIDIFHGGISHSAPHVYVSALPFLPVKKRLSQMVMPKFSSLARVVGRLEYWNSAQLLGLEGHTNAVCSVAFSPDGSWIGSGSVDKTLRIWDAERGVQIGNHFEGHTDEVWSVAFSPDGKRIVSSSKDKAVRVWDTEGGVQIGSYLEGHTEGVTSVAFSPDGKRIVSGSLDKTLRIWDAERRVQIGSHLEGHTDKVFSVAFSPDGKRIVSGSRDRTVRVWDAERGVQIGRHLEGHIDAAFSVVFSPDGKRIVSGSVDKTVRVWDAERGVQIGSHLEGHTDAVFSVAFSPDGKKIVSGSLDKTVRHTDAVFSVAISADGKSIVSGLEDNMVRAWDVNVCEDNINGPVPPDTADVIKPHHICFSSISSHALCDDEQLFGGPSWEGGESQIQSVKLYHDGWIRGPKCRLLLWIPVSVRYPLYSMWTKAVIPKGCCIELDLSKMVHGPKWHQCYKPVL</sequence>
<keyword evidence="6" id="KW-1185">Reference proteome</keyword>
<dbReference type="InterPro" id="IPR027417">
    <property type="entry name" value="P-loop_NTPase"/>
</dbReference>
<dbReference type="PROSITE" id="PS00678">
    <property type="entry name" value="WD_REPEATS_1"/>
    <property type="match status" value="2"/>
</dbReference>
<evidence type="ECO:0000256" key="2">
    <source>
        <dbReference type="ARBA" id="ARBA00022737"/>
    </source>
</evidence>
<feature type="repeat" description="WD" evidence="3">
    <location>
        <begin position="682"/>
        <end position="723"/>
    </location>
</feature>
<evidence type="ECO:0000256" key="1">
    <source>
        <dbReference type="ARBA" id="ARBA00022574"/>
    </source>
</evidence>
<dbReference type="PROSITE" id="PS50837">
    <property type="entry name" value="NACHT"/>
    <property type="match status" value="1"/>
</dbReference>
<dbReference type="EMBL" id="KN833729">
    <property type="protein sequence ID" value="KIK23191.1"/>
    <property type="molecule type" value="Genomic_DNA"/>
</dbReference>
<proteinExistence type="predicted"/>
<dbReference type="SUPFAM" id="SSF52540">
    <property type="entry name" value="P-loop containing nucleoside triphosphate hydrolases"/>
    <property type="match status" value="1"/>
</dbReference>
<evidence type="ECO:0000259" key="4">
    <source>
        <dbReference type="PROSITE" id="PS50837"/>
    </source>
</evidence>
<organism evidence="5 6">
    <name type="scientific">Pisolithus microcarpus 441</name>
    <dbReference type="NCBI Taxonomy" id="765257"/>
    <lineage>
        <taxon>Eukaryota</taxon>
        <taxon>Fungi</taxon>
        <taxon>Dikarya</taxon>
        <taxon>Basidiomycota</taxon>
        <taxon>Agaricomycotina</taxon>
        <taxon>Agaricomycetes</taxon>
        <taxon>Agaricomycetidae</taxon>
        <taxon>Boletales</taxon>
        <taxon>Sclerodermatineae</taxon>
        <taxon>Pisolithaceae</taxon>
        <taxon>Pisolithus</taxon>
    </lineage>
</organism>
<dbReference type="PROSITE" id="PS50082">
    <property type="entry name" value="WD_REPEATS_2"/>
    <property type="match status" value="7"/>
</dbReference>
<evidence type="ECO:0000313" key="5">
    <source>
        <dbReference type="EMBL" id="KIK23191.1"/>
    </source>
</evidence>
<feature type="repeat" description="WD" evidence="3">
    <location>
        <begin position="596"/>
        <end position="637"/>
    </location>
</feature>
<feature type="domain" description="NACHT" evidence="4">
    <location>
        <begin position="59"/>
        <end position="207"/>
    </location>
</feature>
<dbReference type="SMART" id="SM00320">
    <property type="entry name" value="WD40"/>
    <property type="match status" value="7"/>
</dbReference>
<dbReference type="InterPro" id="IPR020472">
    <property type="entry name" value="WD40_PAC1"/>
</dbReference>
<reference evidence="6" key="2">
    <citation type="submission" date="2015-01" db="EMBL/GenBank/DDBJ databases">
        <title>Evolutionary Origins and Diversification of the Mycorrhizal Mutualists.</title>
        <authorList>
            <consortium name="DOE Joint Genome Institute"/>
            <consortium name="Mycorrhizal Genomics Consortium"/>
            <person name="Kohler A."/>
            <person name="Kuo A."/>
            <person name="Nagy L.G."/>
            <person name="Floudas D."/>
            <person name="Copeland A."/>
            <person name="Barry K.W."/>
            <person name="Cichocki N."/>
            <person name="Veneault-Fourrey C."/>
            <person name="LaButti K."/>
            <person name="Lindquist E.A."/>
            <person name="Lipzen A."/>
            <person name="Lundell T."/>
            <person name="Morin E."/>
            <person name="Murat C."/>
            <person name="Riley R."/>
            <person name="Ohm R."/>
            <person name="Sun H."/>
            <person name="Tunlid A."/>
            <person name="Henrissat B."/>
            <person name="Grigoriev I.V."/>
            <person name="Hibbett D.S."/>
            <person name="Martin F."/>
        </authorList>
    </citation>
    <scope>NUCLEOTIDE SEQUENCE [LARGE SCALE GENOMIC DNA]</scope>
    <source>
        <strain evidence="6">441</strain>
    </source>
</reference>
<dbReference type="SUPFAM" id="SSF50978">
    <property type="entry name" value="WD40 repeat-like"/>
    <property type="match status" value="1"/>
</dbReference>
<dbReference type="InterPro" id="IPR001680">
    <property type="entry name" value="WD40_rpt"/>
</dbReference>
<dbReference type="InterPro" id="IPR015943">
    <property type="entry name" value="WD40/YVTN_repeat-like_dom_sf"/>
</dbReference>
<feature type="repeat" description="WD" evidence="3">
    <location>
        <begin position="639"/>
        <end position="680"/>
    </location>
</feature>
<dbReference type="PRINTS" id="PR00320">
    <property type="entry name" value="GPROTEINBRPT"/>
</dbReference>
<keyword evidence="2" id="KW-0677">Repeat</keyword>
<dbReference type="PANTHER" id="PTHR44156">
    <property type="entry name" value="SUPERNUMERARY LIMBS, ISOFORM B-RELATED"/>
    <property type="match status" value="1"/>
</dbReference>
<dbReference type="InterPro" id="IPR019775">
    <property type="entry name" value="WD40_repeat_CS"/>
</dbReference>
<dbReference type="OrthoDB" id="163438at2759"/>
<accession>A0A0C9Z2B8</accession>
<dbReference type="InterPro" id="IPR056884">
    <property type="entry name" value="NPHP3-like_N"/>
</dbReference>
<dbReference type="InterPro" id="IPR007111">
    <property type="entry name" value="NACHT_NTPase"/>
</dbReference>
<feature type="repeat" description="WD" evidence="3">
    <location>
        <begin position="768"/>
        <end position="809"/>
    </location>
</feature>
<dbReference type="HOGENOM" id="CLU_000288_6_3_1"/>
<protein>
    <recommendedName>
        <fullName evidence="4">NACHT domain-containing protein</fullName>
    </recommendedName>
</protein>
<gene>
    <name evidence="5" type="ORF">PISMIDRAFT_649690</name>
</gene>